<dbReference type="PANTHER" id="PTHR43179">
    <property type="entry name" value="RHAMNOSYLTRANSFERASE WBBL"/>
    <property type="match status" value="1"/>
</dbReference>
<dbReference type="KEGG" id="car:cauri_0658"/>
<dbReference type="InterPro" id="IPR029044">
    <property type="entry name" value="Nucleotide-diphossugar_trans"/>
</dbReference>
<dbReference type="CDD" id="cd04186">
    <property type="entry name" value="GT_2_like_c"/>
    <property type="match status" value="1"/>
</dbReference>
<dbReference type="PANTHER" id="PTHR43179:SF7">
    <property type="entry name" value="RHAMNOSYLTRANSFERASE WBBL"/>
    <property type="match status" value="1"/>
</dbReference>
<protein>
    <submittedName>
        <fullName evidence="3">Putative glycosyltransferase</fullName>
    </submittedName>
</protein>
<evidence type="ECO:0000313" key="3">
    <source>
        <dbReference type="EMBL" id="ACP32255.1"/>
    </source>
</evidence>
<dbReference type="Proteomes" id="UP000002077">
    <property type="component" value="Chromosome"/>
</dbReference>
<dbReference type="CAZy" id="GT2">
    <property type="family name" value="Glycosyltransferase Family 2"/>
</dbReference>
<dbReference type="InterPro" id="IPR001173">
    <property type="entry name" value="Glyco_trans_2-like"/>
</dbReference>
<dbReference type="STRING" id="548476.cauri_0658"/>
<sequence>MKQCRGRVRALALGTLKFIVKNIQKPLAVVTVTFSPGRYLSDFLSSLRLATSLPTLTILADNGSTDGVPEAAAREHADVEFLDTGGNLGYGAGMNAGARFARAKGVDEEFFLIANPDVTFIEGSLDELIACARRHPDAAAVGPRIVEPDGSNYPSARAVPTLLTGIGHALFGTIWPSNPWSRAYRDDADMDSERPAGWLSGSCLLVRWEAFEQIGGFDERYFMYLEDVDLGDRFTRAGWRNIFCPTAVITHAKGHSTQAHRGAMLRAHHDSAYRFQADRHPHWYQAPLRAALWLGLRVRGLVLSACRDGS</sequence>
<dbReference type="Gene3D" id="3.90.550.10">
    <property type="entry name" value="Spore Coat Polysaccharide Biosynthesis Protein SpsA, Chain A"/>
    <property type="match status" value="1"/>
</dbReference>
<name>C3PEK1_CORA7</name>
<evidence type="ECO:0000259" key="1">
    <source>
        <dbReference type="Pfam" id="PF00535"/>
    </source>
</evidence>
<dbReference type="Pfam" id="PF13632">
    <property type="entry name" value="Glyco_trans_2_3"/>
    <property type="match status" value="1"/>
</dbReference>
<dbReference type="GO" id="GO:0016740">
    <property type="term" value="F:transferase activity"/>
    <property type="evidence" value="ECO:0007669"/>
    <property type="project" value="UniProtKB-KW"/>
</dbReference>
<proteinExistence type="predicted"/>
<dbReference type="HOGENOM" id="CLU_023845_0_0_11"/>
<evidence type="ECO:0000313" key="4">
    <source>
        <dbReference type="Proteomes" id="UP000002077"/>
    </source>
</evidence>
<accession>C3PEK1</accession>
<dbReference type="SUPFAM" id="SSF53448">
    <property type="entry name" value="Nucleotide-diphospho-sugar transferases"/>
    <property type="match status" value="1"/>
</dbReference>
<keyword evidence="4" id="KW-1185">Reference proteome</keyword>
<dbReference type="AlphaFoldDB" id="C3PEK1"/>
<evidence type="ECO:0000259" key="2">
    <source>
        <dbReference type="Pfam" id="PF13632"/>
    </source>
</evidence>
<feature type="domain" description="Glycosyltransferase 2-like" evidence="2">
    <location>
        <begin position="190"/>
        <end position="252"/>
    </location>
</feature>
<keyword evidence="3" id="KW-0808">Transferase</keyword>
<dbReference type="Pfam" id="PF00535">
    <property type="entry name" value="Glycos_transf_2"/>
    <property type="match status" value="1"/>
</dbReference>
<organism evidence="3 4">
    <name type="scientific">Corynebacterium aurimucosum (strain ATCC 700975 / DSM 44827 / CIP 107346 / CN-1)</name>
    <name type="common">Corynebacterium nigricans</name>
    <dbReference type="NCBI Taxonomy" id="548476"/>
    <lineage>
        <taxon>Bacteria</taxon>
        <taxon>Bacillati</taxon>
        <taxon>Actinomycetota</taxon>
        <taxon>Actinomycetes</taxon>
        <taxon>Mycobacteriales</taxon>
        <taxon>Corynebacteriaceae</taxon>
        <taxon>Corynebacterium</taxon>
    </lineage>
</organism>
<dbReference type="eggNOG" id="COG1216">
    <property type="taxonomic scope" value="Bacteria"/>
</dbReference>
<gene>
    <name evidence="3" type="primary">wbbL</name>
    <name evidence="3" type="ordered locus">cauri_0658</name>
</gene>
<reference evidence="3 4" key="1">
    <citation type="journal article" date="2010" name="BMC Genomics">
        <title>Complete genome sequence and lifestyle of black-pigmented Corynebacterium aurimucosum ATCC 700975 (formerly C. nigricans CN-1) isolated from a vaginal swab of a woman with spontaneous abortion.</title>
        <authorList>
            <person name="Trost E."/>
            <person name="Gotker S."/>
            <person name="Schneider J."/>
            <person name="Schneiker-Bekel S."/>
            <person name="Szczepanowski R."/>
            <person name="Tilker A."/>
            <person name="Viehoever P."/>
            <person name="Arnold W."/>
            <person name="Bekel T."/>
            <person name="Blom J."/>
            <person name="Gartemann K.H."/>
            <person name="Linke B."/>
            <person name="Goesmann A."/>
            <person name="Puhler A."/>
            <person name="Shukla S.K."/>
            <person name="Tauch A."/>
        </authorList>
    </citation>
    <scope>NUCLEOTIDE SEQUENCE [LARGE SCALE GENOMIC DNA]</scope>
    <source>
        <strain evidence="4">ATCC 700975 / DSM 44827 / CIP 107346 / CN-1</strain>
    </source>
</reference>
<dbReference type="EMBL" id="CP001601">
    <property type="protein sequence ID" value="ACP32255.1"/>
    <property type="molecule type" value="Genomic_DNA"/>
</dbReference>
<feature type="domain" description="Glycosyltransferase 2-like" evidence="1">
    <location>
        <begin position="29"/>
        <end position="155"/>
    </location>
</feature>